<feature type="compositionally biased region" description="Basic and acidic residues" evidence="1">
    <location>
        <begin position="70"/>
        <end position="86"/>
    </location>
</feature>
<gene>
    <name evidence="2" type="ORF">E2562_001321</name>
</gene>
<organism evidence="2 3">
    <name type="scientific">Oryza meyeriana var. granulata</name>
    <dbReference type="NCBI Taxonomy" id="110450"/>
    <lineage>
        <taxon>Eukaryota</taxon>
        <taxon>Viridiplantae</taxon>
        <taxon>Streptophyta</taxon>
        <taxon>Embryophyta</taxon>
        <taxon>Tracheophyta</taxon>
        <taxon>Spermatophyta</taxon>
        <taxon>Magnoliopsida</taxon>
        <taxon>Liliopsida</taxon>
        <taxon>Poales</taxon>
        <taxon>Poaceae</taxon>
        <taxon>BOP clade</taxon>
        <taxon>Oryzoideae</taxon>
        <taxon>Oryzeae</taxon>
        <taxon>Oryzinae</taxon>
        <taxon>Oryza</taxon>
        <taxon>Oryza meyeriana</taxon>
    </lineage>
</organism>
<feature type="region of interest" description="Disordered" evidence="1">
    <location>
        <begin position="37"/>
        <end position="86"/>
    </location>
</feature>
<comment type="caution">
    <text evidence="2">The sequence shown here is derived from an EMBL/GenBank/DDBJ whole genome shotgun (WGS) entry which is preliminary data.</text>
</comment>
<dbReference type="EMBL" id="SPHZ02000006">
    <property type="protein sequence ID" value="KAF0910085.1"/>
    <property type="molecule type" value="Genomic_DNA"/>
</dbReference>
<dbReference type="AlphaFoldDB" id="A0A6G1DBD6"/>
<proteinExistence type="predicted"/>
<dbReference type="Proteomes" id="UP000479710">
    <property type="component" value="Unassembled WGS sequence"/>
</dbReference>
<keyword evidence="3" id="KW-1185">Reference proteome</keyword>
<feature type="compositionally biased region" description="Acidic residues" evidence="1">
    <location>
        <begin position="58"/>
        <end position="69"/>
    </location>
</feature>
<reference evidence="2 3" key="1">
    <citation type="submission" date="2019-11" db="EMBL/GenBank/DDBJ databases">
        <title>Whole genome sequence of Oryza granulata.</title>
        <authorList>
            <person name="Li W."/>
        </authorList>
    </citation>
    <scope>NUCLEOTIDE SEQUENCE [LARGE SCALE GENOMIC DNA]</scope>
    <source>
        <strain evidence="3">cv. Menghai</strain>
        <tissue evidence="2">Leaf</tissue>
    </source>
</reference>
<accession>A0A6G1DBD6</accession>
<evidence type="ECO:0000313" key="3">
    <source>
        <dbReference type="Proteomes" id="UP000479710"/>
    </source>
</evidence>
<protein>
    <submittedName>
        <fullName evidence="2">Uncharacterized protein</fullName>
    </submittedName>
</protein>
<name>A0A6G1DBD6_9ORYZ</name>
<evidence type="ECO:0000256" key="1">
    <source>
        <dbReference type="SAM" id="MobiDB-lite"/>
    </source>
</evidence>
<sequence>MKRTRGKRMELLERMLVAGAQKAGRWGRLSGAPTKSFAEGAGWFSPAQSSGSRFWAPGEDESSDDDVDPGEQRSEGEVVLEDGRSEDDFVQTAMDDGFTVDEILKVGEHLLGMATPRANSCPREAGLRGGPA</sequence>
<dbReference type="OrthoDB" id="720392at2759"/>
<evidence type="ECO:0000313" key="2">
    <source>
        <dbReference type="EMBL" id="KAF0910085.1"/>
    </source>
</evidence>